<dbReference type="Gene3D" id="2.60.40.2560">
    <property type="match status" value="1"/>
</dbReference>
<dbReference type="Gene3D" id="1.10.510.10">
    <property type="entry name" value="Transferase(Phosphotransferase) domain 1"/>
    <property type="match status" value="1"/>
</dbReference>
<dbReference type="RefSeq" id="WP_379050225.1">
    <property type="nucleotide sequence ID" value="NZ_JBHUIK010000001.1"/>
</dbReference>
<keyword evidence="2" id="KW-0723">Serine/threonine-protein kinase</keyword>
<keyword evidence="6 9" id="KW-0067">ATP-binding</keyword>
<feature type="binding site" evidence="9">
    <location>
        <position position="40"/>
    </location>
    <ligand>
        <name>ATP</name>
        <dbReference type="ChEBI" id="CHEBI:30616"/>
    </ligand>
</feature>
<dbReference type="PROSITE" id="PS00107">
    <property type="entry name" value="PROTEIN_KINASE_ATP"/>
    <property type="match status" value="1"/>
</dbReference>
<comment type="caution">
    <text evidence="14">The sequence shown here is derived from an EMBL/GenBank/DDBJ whole genome shotgun (WGS) entry which is preliminary data.</text>
</comment>
<dbReference type="PROSITE" id="PS00108">
    <property type="entry name" value="PROTEIN_KINASE_ST"/>
    <property type="match status" value="1"/>
</dbReference>
<dbReference type="EC" id="2.7.11.1" evidence="1"/>
<evidence type="ECO:0000256" key="11">
    <source>
        <dbReference type="SAM" id="Phobius"/>
    </source>
</evidence>
<dbReference type="SUPFAM" id="SSF56112">
    <property type="entry name" value="Protein kinase-like (PK-like)"/>
    <property type="match status" value="1"/>
</dbReference>
<evidence type="ECO:0000256" key="3">
    <source>
        <dbReference type="ARBA" id="ARBA00022679"/>
    </source>
</evidence>
<evidence type="ECO:0000256" key="8">
    <source>
        <dbReference type="ARBA" id="ARBA00048679"/>
    </source>
</evidence>
<evidence type="ECO:0000259" key="13">
    <source>
        <dbReference type="PROSITE" id="PS51178"/>
    </source>
</evidence>
<dbReference type="InterPro" id="IPR005543">
    <property type="entry name" value="PASTA_dom"/>
</dbReference>
<proteinExistence type="predicted"/>
<keyword evidence="3" id="KW-0808">Transferase</keyword>
<evidence type="ECO:0000313" key="15">
    <source>
        <dbReference type="Proteomes" id="UP001597318"/>
    </source>
</evidence>
<reference evidence="15" key="1">
    <citation type="journal article" date="2019" name="Int. J. Syst. Evol. Microbiol.">
        <title>The Global Catalogue of Microorganisms (GCM) 10K type strain sequencing project: providing services to taxonomists for standard genome sequencing and annotation.</title>
        <authorList>
            <consortium name="The Broad Institute Genomics Platform"/>
            <consortium name="The Broad Institute Genome Sequencing Center for Infectious Disease"/>
            <person name="Wu L."/>
            <person name="Ma J."/>
        </authorList>
    </citation>
    <scope>NUCLEOTIDE SEQUENCE [LARGE SCALE GENOMIC DNA]</scope>
    <source>
        <strain evidence="15">CGMCC 1.15474</strain>
    </source>
</reference>
<dbReference type="SMART" id="SM00220">
    <property type="entry name" value="S_TKc"/>
    <property type="match status" value="1"/>
</dbReference>
<dbReference type="EMBL" id="JBHUIK010000001">
    <property type="protein sequence ID" value="MFD2212900.1"/>
    <property type="molecule type" value="Genomic_DNA"/>
</dbReference>
<dbReference type="CDD" id="cd06577">
    <property type="entry name" value="PASTA_pknB"/>
    <property type="match status" value="3"/>
</dbReference>
<evidence type="ECO:0000256" key="4">
    <source>
        <dbReference type="ARBA" id="ARBA00022741"/>
    </source>
</evidence>
<feature type="compositionally biased region" description="Low complexity" evidence="10">
    <location>
        <begin position="317"/>
        <end position="327"/>
    </location>
</feature>
<evidence type="ECO:0000256" key="10">
    <source>
        <dbReference type="SAM" id="MobiDB-lite"/>
    </source>
</evidence>
<dbReference type="Gene3D" id="3.30.10.20">
    <property type="match status" value="3"/>
</dbReference>
<dbReference type="Gene3D" id="3.30.200.20">
    <property type="entry name" value="Phosphorylase Kinase, domain 1"/>
    <property type="match status" value="1"/>
</dbReference>
<dbReference type="InterPro" id="IPR011009">
    <property type="entry name" value="Kinase-like_dom_sf"/>
</dbReference>
<gene>
    <name evidence="14" type="primary">pknB</name>
    <name evidence="14" type="ORF">ACFSKK_04130</name>
</gene>
<evidence type="ECO:0000256" key="9">
    <source>
        <dbReference type="PROSITE-ProRule" id="PRU10141"/>
    </source>
</evidence>
<evidence type="ECO:0000256" key="7">
    <source>
        <dbReference type="ARBA" id="ARBA00047899"/>
    </source>
</evidence>
<evidence type="ECO:0000256" key="5">
    <source>
        <dbReference type="ARBA" id="ARBA00022777"/>
    </source>
</evidence>
<comment type="catalytic activity">
    <reaction evidence="7">
        <text>L-threonyl-[protein] + ATP = O-phospho-L-threonyl-[protein] + ADP + H(+)</text>
        <dbReference type="Rhea" id="RHEA:46608"/>
        <dbReference type="Rhea" id="RHEA-COMP:11060"/>
        <dbReference type="Rhea" id="RHEA-COMP:11605"/>
        <dbReference type="ChEBI" id="CHEBI:15378"/>
        <dbReference type="ChEBI" id="CHEBI:30013"/>
        <dbReference type="ChEBI" id="CHEBI:30616"/>
        <dbReference type="ChEBI" id="CHEBI:61977"/>
        <dbReference type="ChEBI" id="CHEBI:456216"/>
        <dbReference type="EC" id="2.7.11.1"/>
    </reaction>
</comment>
<accession>A0ABW5BTZ5</accession>
<evidence type="ECO:0000259" key="12">
    <source>
        <dbReference type="PROSITE" id="PS50011"/>
    </source>
</evidence>
<evidence type="ECO:0000256" key="1">
    <source>
        <dbReference type="ARBA" id="ARBA00012513"/>
    </source>
</evidence>
<dbReference type="PANTHER" id="PTHR43289">
    <property type="entry name" value="MITOGEN-ACTIVATED PROTEIN KINASE KINASE KINASE 20-RELATED"/>
    <property type="match status" value="1"/>
</dbReference>
<comment type="catalytic activity">
    <reaction evidence="8">
        <text>L-seryl-[protein] + ATP = O-phospho-L-seryl-[protein] + ADP + H(+)</text>
        <dbReference type="Rhea" id="RHEA:17989"/>
        <dbReference type="Rhea" id="RHEA-COMP:9863"/>
        <dbReference type="Rhea" id="RHEA-COMP:11604"/>
        <dbReference type="ChEBI" id="CHEBI:15378"/>
        <dbReference type="ChEBI" id="CHEBI:29999"/>
        <dbReference type="ChEBI" id="CHEBI:30616"/>
        <dbReference type="ChEBI" id="CHEBI:83421"/>
        <dbReference type="ChEBI" id="CHEBI:456216"/>
        <dbReference type="EC" id="2.7.11.1"/>
    </reaction>
</comment>
<sequence length="664" mass="74250">MLIGKRISGRYKILEVVGGGGMANVYLARDMILEREVAMKVLRFDFSNDDEFIKRFRREAQSATSLAHPNIVSIYDVGEEDGIYYIVMEYVEGQTLKQYIQQFAPVHPRKAVNIMVQIASAIQHAHDNQIIHRDIKPHNILIDHHGNVKVTDFGIATALSSTTITQTNSVLGSVHYLSPEQARGGLANKKSDIYSIGIVLFELLTGRLPFDGESAISIALKHLQSETPSPKRWNPDIPQSIENIILRSTAKDPFHRYDSVEEMEKDLETAFDVSRISEERFSIPEDDEATKAIPIITNENFNEHKVEDTIVRKPVGNENFNNSNQEDNSNKGKKQKKPKKKKSKLATFIVSVFLILLAAGIAAFTIIPSFFLPKDVEVPDVTGKSYEEAVNILLDSGFEVADPVLVTDEEVEEGYVIKTEPTANEIIKEGSTITIYESIGKEKVVLEDYVGRKIDRITSILEMKGFTVEVVKEEYSETEPAGNILSQDPEIGEEVVPEDTVVEFTVSKGPKLVKIEDLVGKTKEEVNKYISETGFSVNVDDEYSAEVEKGSLIRQSPKAGTEVVPKETTLEVVYSLGPEPKPSKTVTKTVTIPYETEEQGKELEVKISIDDEEHSISDVFETFTITSPRVKTLEFTIPPNDKAFYQITVDNKIVITETIPYPEG</sequence>
<keyword evidence="4 9" id="KW-0547">Nucleotide-binding</keyword>
<feature type="domain" description="PASTA" evidence="13">
    <location>
        <begin position="372"/>
        <end position="439"/>
    </location>
</feature>
<organism evidence="14 15">
    <name type="scientific">Metabacillus endolithicus</name>
    <dbReference type="NCBI Taxonomy" id="1535204"/>
    <lineage>
        <taxon>Bacteria</taxon>
        <taxon>Bacillati</taxon>
        <taxon>Bacillota</taxon>
        <taxon>Bacilli</taxon>
        <taxon>Bacillales</taxon>
        <taxon>Bacillaceae</taxon>
        <taxon>Metabacillus</taxon>
    </lineage>
</organism>
<dbReference type="PROSITE" id="PS50011">
    <property type="entry name" value="PROTEIN_KINASE_DOM"/>
    <property type="match status" value="1"/>
</dbReference>
<evidence type="ECO:0000256" key="2">
    <source>
        <dbReference type="ARBA" id="ARBA00022527"/>
    </source>
</evidence>
<keyword evidence="11" id="KW-0812">Transmembrane</keyword>
<dbReference type="CDD" id="cd14014">
    <property type="entry name" value="STKc_PknB_like"/>
    <property type="match status" value="1"/>
</dbReference>
<feature type="domain" description="Protein kinase" evidence="12">
    <location>
        <begin position="11"/>
        <end position="271"/>
    </location>
</feature>
<feature type="domain" description="PASTA" evidence="13">
    <location>
        <begin position="509"/>
        <end position="576"/>
    </location>
</feature>
<dbReference type="InterPro" id="IPR000719">
    <property type="entry name" value="Prot_kinase_dom"/>
</dbReference>
<dbReference type="GO" id="GO:0016301">
    <property type="term" value="F:kinase activity"/>
    <property type="evidence" value="ECO:0007669"/>
    <property type="project" value="UniProtKB-KW"/>
</dbReference>
<keyword evidence="15" id="KW-1185">Reference proteome</keyword>
<dbReference type="NCBIfam" id="NF033483">
    <property type="entry name" value="PknB_PASTA_kin"/>
    <property type="match status" value="1"/>
</dbReference>
<keyword evidence="11" id="KW-1133">Transmembrane helix</keyword>
<dbReference type="PANTHER" id="PTHR43289:SF34">
    <property type="entry name" value="SERINE_THREONINE-PROTEIN KINASE YBDM-RELATED"/>
    <property type="match status" value="1"/>
</dbReference>
<keyword evidence="5 14" id="KW-0418">Kinase</keyword>
<feature type="transmembrane region" description="Helical" evidence="11">
    <location>
        <begin position="345"/>
        <end position="371"/>
    </location>
</feature>
<dbReference type="InterPro" id="IPR017441">
    <property type="entry name" value="Protein_kinase_ATP_BS"/>
</dbReference>
<feature type="region of interest" description="Disordered" evidence="10">
    <location>
        <begin position="312"/>
        <end position="339"/>
    </location>
</feature>
<evidence type="ECO:0000256" key="6">
    <source>
        <dbReference type="ARBA" id="ARBA00022840"/>
    </source>
</evidence>
<dbReference type="PROSITE" id="PS51178">
    <property type="entry name" value="PASTA"/>
    <property type="match status" value="3"/>
</dbReference>
<protein>
    <recommendedName>
        <fullName evidence="1">non-specific serine/threonine protein kinase</fullName>
        <ecNumber evidence="1">2.7.11.1</ecNumber>
    </recommendedName>
</protein>
<evidence type="ECO:0000313" key="14">
    <source>
        <dbReference type="EMBL" id="MFD2212900.1"/>
    </source>
</evidence>
<dbReference type="Pfam" id="PF03793">
    <property type="entry name" value="PASTA"/>
    <property type="match status" value="3"/>
</dbReference>
<dbReference type="Proteomes" id="UP001597318">
    <property type="component" value="Unassembled WGS sequence"/>
</dbReference>
<dbReference type="InterPro" id="IPR008271">
    <property type="entry name" value="Ser/Thr_kinase_AS"/>
</dbReference>
<dbReference type="Pfam" id="PF00069">
    <property type="entry name" value="Pkinase"/>
    <property type="match status" value="1"/>
</dbReference>
<feature type="domain" description="PASTA" evidence="13">
    <location>
        <begin position="440"/>
        <end position="508"/>
    </location>
</feature>
<keyword evidence="11" id="KW-0472">Membrane</keyword>
<name>A0ABW5BTZ5_9BACI</name>
<dbReference type="SMART" id="SM00740">
    <property type="entry name" value="PASTA"/>
    <property type="match status" value="3"/>
</dbReference>